<dbReference type="RefSeq" id="WP_143059096.1">
    <property type="nucleotide sequence ID" value="NZ_FOJG01000001.1"/>
</dbReference>
<dbReference type="Gene3D" id="2.60.40.1930">
    <property type="match status" value="1"/>
</dbReference>
<sequence length="825" mass="93038">MVTHSTSFRKCVLLLSLLTTAMLHAYSQLSPVNQALNKFALKETVEHIYLQYDKPYYQPGETVWFKAWCLMGTMPTASTKTMYVDWSDDSGHIVAHDAYPVANASTHGQFDVPASYTGKTLHVQAYTKWMLNFDTAFLYRKTLPIFQEKDTVIPSAPDPRDTLFFFPEGGDMVTGLFNRIAFMAVDRYQQPVQVSGIITASSGETIDSFQSKHDGMGYFYLQPTPGDTYSAHWTAPDGKQHHTALPATRETGVVMNLHIGAGKHLLQLQRTDDTTLPYRQLHLVATQNQELVYEANISLNDETTAQVEVPVTTLPSGIIRYTIFDAGWKPLVERIGFINNGEYQFTSTLKADTLAHDKRGLNVFTVNIPDSLLVDLAVSVTDGTDTTKDNSDHIISYLLLSSELKGTIRCPSCYFKDNSSHTQENLDLLMLTHGWRRYNWEKILREEQPVLKYGMDSTYLSFSGQLSENRLQALQKVLKDSSRKHLIIFSLRPAYDTLMQLLTLPISSDGHFSMPNLLVFDNLQVSYQFSDKRINFSEFDIDFIPERLDKAIPAYKPALLNTAPKIAGRPGDMMYQPVVWQIDDKTIQLKTVDIKGKSRTELLEEKYTGKNSMFRNMFGYSVNVEDDPKANLAMNIFTYLMMKVPGLKIEAALTASDTPKITWTGYRSMAPGKGYMPPAIYYNEAISNAESLMSLPVTEVAYVKAFTPPFGLDEGGAIAIYTKGRKNYTNPRPSNLKQEMIIGYAAIREFYSPDHSNPASDPHPDARTTLYWNPMLRADSAGAPVKIRFYNNDYSKAYRIVVEGITRNGKLTRIEQRIEAGNVAQ</sequence>
<accession>A0A1I0QCW9</accession>
<gene>
    <name evidence="2" type="ORF">SAMN04488122_1380</name>
</gene>
<name>A0A1I0QCW9_9BACT</name>
<evidence type="ECO:0000313" key="2">
    <source>
        <dbReference type="EMBL" id="SEW24791.1"/>
    </source>
</evidence>
<evidence type="ECO:0000256" key="1">
    <source>
        <dbReference type="SAM" id="SignalP"/>
    </source>
</evidence>
<organism evidence="2 3">
    <name type="scientific">Chitinophaga arvensicola</name>
    <dbReference type="NCBI Taxonomy" id="29529"/>
    <lineage>
        <taxon>Bacteria</taxon>
        <taxon>Pseudomonadati</taxon>
        <taxon>Bacteroidota</taxon>
        <taxon>Chitinophagia</taxon>
        <taxon>Chitinophagales</taxon>
        <taxon>Chitinophagaceae</taxon>
        <taxon>Chitinophaga</taxon>
    </lineage>
</organism>
<reference evidence="3" key="1">
    <citation type="submission" date="2016-10" db="EMBL/GenBank/DDBJ databases">
        <authorList>
            <person name="Varghese N."/>
            <person name="Submissions S."/>
        </authorList>
    </citation>
    <scope>NUCLEOTIDE SEQUENCE [LARGE SCALE GENOMIC DNA]</scope>
    <source>
        <strain evidence="3">DSM 3695</strain>
    </source>
</reference>
<dbReference type="EMBL" id="FOJG01000001">
    <property type="protein sequence ID" value="SEW24791.1"/>
    <property type="molecule type" value="Genomic_DNA"/>
</dbReference>
<keyword evidence="3" id="KW-1185">Reference proteome</keyword>
<evidence type="ECO:0000313" key="3">
    <source>
        <dbReference type="Proteomes" id="UP000199310"/>
    </source>
</evidence>
<dbReference type="OrthoDB" id="679547at2"/>
<dbReference type="STRING" id="29529.SAMN04488122_1380"/>
<evidence type="ECO:0008006" key="4">
    <source>
        <dbReference type="Google" id="ProtNLM"/>
    </source>
</evidence>
<dbReference type="Proteomes" id="UP000199310">
    <property type="component" value="Unassembled WGS sequence"/>
</dbReference>
<dbReference type="AlphaFoldDB" id="A0A1I0QCW9"/>
<feature type="chain" id="PRO_5011623470" description="MG2 domain-containing protein" evidence="1">
    <location>
        <begin position="26"/>
        <end position="825"/>
    </location>
</feature>
<proteinExistence type="predicted"/>
<keyword evidence="1" id="KW-0732">Signal</keyword>
<protein>
    <recommendedName>
        <fullName evidence="4">MG2 domain-containing protein</fullName>
    </recommendedName>
</protein>
<feature type="signal peptide" evidence="1">
    <location>
        <begin position="1"/>
        <end position="25"/>
    </location>
</feature>